<keyword evidence="1" id="KW-1133">Transmembrane helix</keyword>
<evidence type="ECO:0000256" key="1">
    <source>
        <dbReference type="SAM" id="Phobius"/>
    </source>
</evidence>
<accession>A0ABQ0VZK4</accession>
<sequence>MEPSYWKKIIEELKTSYKKFERVYIDEIEEEDYKDPLTSIIFDFFKISFTVMLMILAFLLS</sequence>
<evidence type="ECO:0000313" key="2">
    <source>
        <dbReference type="EMBL" id="GEM67082.1"/>
    </source>
</evidence>
<comment type="caution">
    <text evidence="2">The sequence shown here is derived from an EMBL/GenBank/DDBJ whole genome shotgun (WGS) entry which is preliminary data.</text>
</comment>
<organism evidence="2 3">
    <name type="scientific">Sphingobacterium mizutaii NBRC 14946 = DSM 11724</name>
    <dbReference type="NCBI Taxonomy" id="1220576"/>
    <lineage>
        <taxon>Bacteria</taxon>
        <taxon>Pseudomonadati</taxon>
        <taxon>Bacteroidota</taxon>
        <taxon>Sphingobacteriia</taxon>
        <taxon>Sphingobacteriales</taxon>
        <taxon>Sphingobacteriaceae</taxon>
        <taxon>Sphingobacterium</taxon>
    </lineage>
</organism>
<dbReference type="Proteomes" id="UP000321676">
    <property type="component" value="Unassembled WGS sequence"/>
</dbReference>
<keyword evidence="1" id="KW-0812">Transmembrane</keyword>
<name>A0ABQ0VZK4_9SPHI</name>
<protein>
    <submittedName>
        <fullName evidence="2">Uncharacterized protein</fullName>
    </submittedName>
</protein>
<gene>
    <name evidence="2" type="ORF">SMI01S_06880</name>
</gene>
<proteinExistence type="predicted"/>
<evidence type="ECO:0000313" key="3">
    <source>
        <dbReference type="Proteomes" id="UP000321676"/>
    </source>
</evidence>
<dbReference type="EMBL" id="BJXH01000003">
    <property type="protein sequence ID" value="GEM67082.1"/>
    <property type="molecule type" value="Genomic_DNA"/>
</dbReference>
<keyword evidence="1" id="KW-0472">Membrane</keyword>
<feature type="transmembrane region" description="Helical" evidence="1">
    <location>
        <begin position="40"/>
        <end position="60"/>
    </location>
</feature>
<reference evidence="2 3" key="1">
    <citation type="submission" date="2019-07" db="EMBL/GenBank/DDBJ databases">
        <title>Whole genome shotgun sequence of Sphingobacterium mizutaii NBRC 14946.</title>
        <authorList>
            <person name="Hosoyama A."/>
            <person name="Uohara A."/>
            <person name="Ohji S."/>
            <person name="Ichikawa N."/>
        </authorList>
    </citation>
    <scope>NUCLEOTIDE SEQUENCE [LARGE SCALE GENOMIC DNA]</scope>
    <source>
        <strain evidence="2 3">NBRC 14946</strain>
    </source>
</reference>
<keyword evidence="3" id="KW-1185">Reference proteome</keyword>